<dbReference type="Proteomes" id="UP000273154">
    <property type="component" value="Chromosome"/>
</dbReference>
<evidence type="ECO:0000313" key="7">
    <source>
        <dbReference type="Proteomes" id="UP000273154"/>
    </source>
</evidence>
<evidence type="ECO:0000259" key="5">
    <source>
        <dbReference type="PROSITE" id="PS51635"/>
    </source>
</evidence>
<dbReference type="InterPro" id="IPR002641">
    <property type="entry name" value="PNPLA_dom"/>
</dbReference>
<evidence type="ECO:0000256" key="1">
    <source>
        <dbReference type="ARBA" id="ARBA00022801"/>
    </source>
</evidence>
<comment type="caution">
    <text evidence="4">Lacks conserved residue(s) required for the propagation of feature annotation.</text>
</comment>
<keyword evidence="7" id="KW-1185">Reference proteome</keyword>
<dbReference type="GO" id="GO:0016042">
    <property type="term" value="P:lipid catabolic process"/>
    <property type="evidence" value="ECO:0007669"/>
    <property type="project" value="UniProtKB-UniRule"/>
</dbReference>
<dbReference type="InterPro" id="IPR050301">
    <property type="entry name" value="NTE"/>
</dbReference>
<evidence type="ECO:0000256" key="3">
    <source>
        <dbReference type="ARBA" id="ARBA00023098"/>
    </source>
</evidence>
<feature type="short sequence motif" description="GXSXG" evidence="4">
    <location>
        <begin position="44"/>
        <end position="48"/>
    </location>
</feature>
<organism evidence="6 7">
    <name type="scientific">Parolsenella catena</name>
    <dbReference type="NCBI Taxonomy" id="2003188"/>
    <lineage>
        <taxon>Bacteria</taxon>
        <taxon>Bacillati</taxon>
        <taxon>Actinomycetota</taxon>
        <taxon>Coriobacteriia</taxon>
        <taxon>Coriobacteriales</taxon>
        <taxon>Atopobiaceae</taxon>
        <taxon>Parolsenella</taxon>
    </lineage>
</organism>
<keyword evidence="2 4" id="KW-0442">Lipid degradation</keyword>
<dbReference type="PANTHER" id="PTHR14226:SF25">
    <property type="entry name" value="PHOSPHOESTERASE"/>
    <property type="match status" value="1"/>
</dbReference>
<dbReference type="InterPro" id="IPR037483">
    <property type="entry name" value="YjjU-like"/>
</dbReference>
<feature type="active site" description="Nucleophile" evidence="4">
    <location>
        <position position="46"/>
    </location>
</feature>
<dbReference type="KEGG" id="pcat:Pcatena_15390"/>
<evidence type="ECO:0000313" key="6">
    <source>
        <dbReference type="EMBL" id="BBH50952.1"/>
    </source>
</evidence>
<dbReference type="PANTHER" id="PTHR14226">
    <property type="entry name" value="NEUROPATHY TARGET ESTERASE/SWISS CHEESE D.MELANOGASTER"/>
    <property type="match status" value="1"/>
</dbReference>
<dbReference type="OrthoDB" id="9802424at2"/>
<dbReference type="SUPFAM" id="SSF52151">
    <property type="entry name" value="FabD/lysophospholipase-like"/>
    <property type="match status" value="1"/>
</dbReference>
<keyword evidence="3 4" id="KW-0443">Lipid metabolism</keyword>
<dbReference type="GO" id="GO:0008233">
    <property type="term" value="F:peptidase activity"/>
    <property type="evidence" value="ECO:0007669"/>
    <property type="project" value="UniProtKB-KW"/>
</dbReference>
<keyword evidence="6" id="KW-0645">Protease</keyword>
<dbReference type="InterPro" id="IPR045943">
    <property type="entry name" value="DUF6363"/>
</dbReference>
<dbReference type="Gene3D" id="3.40.1090.10">
    <property type="entry name" value="Cytosolic phospholipase A2 catalytic domain"/>
    <property type="match status" value="2"/>
</dbReference>
<dbReference type="GeneID" id="88849679"/>
<accession>A0A3G9K6V5</accession>
<keyword evidence="1 4" id="KW-0378">Hydrolase</keyword>
<dbReference type="CDD" id="cd07208">
    <property type="entry name" value="Pat_hypo_Ecoli_yjju_like"/>
    <property type="match status" value="1"/>
</dbReference>
<feature type="short sequence motif" description="DGA/G" evidence="4">
    <location>
        <begin position="170"/>
        <end position="172"/>
    </location>
</feature>
<reference evidence="7" key="1">
    <citation type="submission" date="2018-11" db="EMBL/GenBank/DDBJ databases">
        <title>Comparative genomics of Parolsenella catena and Libanicoccus massiliensis: Reclassification of Libanicoccus massiliensis as Parolsenella massiliensis comb. nov.</title>
        <authorList>
            <person name="Sakamoto M."/>
            <person name="Ikeyama N."/>
            <person name="Murakami T."/>
            <person name="Mori H."/>
            <person name="Yuki M."/>
            <person name="Ohkuma M."/>
        </authorList>
    </citation>
    <scope>NUCLEOTIDE SEQUENCE [LARGE SCALE GENOMIC DNA]</scope>
    <source>
        <strain evidence="7">JCM 31932</strain>
    </source>
</reference>
<dbReference type="GO" id="GO:0006508">
    <property type="term" value="P:proteolysis"/>
    <property type="evidence" value="ECO:0007669"/>
    <property type="project" value="UniProtKB-KW"/>
</dbReference>
<dbReference type="InterPro" id="IPR016035">
    <property type="entry name" value="Acyl_Trfase/lysoPLipase"/>
</dbReference>
<feature type="active site" description="Proton acceptor" evidence="4">
    <location>
        <position position="170"/>
    </location>
</feature>
<gene>
    <name evidence="6" type="primary">ylbK_2</name>
    <name evidence="6" type="ORF">Pcatena_15390</name>
</gene>
<name>A0A3G9K6V5_9ACTN</name>
<dbReference type="PROSITE" id="PS51635">
    <property type="entry name" value="PNPLA"/>
    <property type="match status" value="1"/>
</dbReference>
<dbReference type="EMBL" id="AP019367">
    <property type="protein sequence ID" value="BBH50952.1"/>
    <property type="molecule type" value="Genomic_DNA"/>
</dbReference>
<dbReference type="AlphaFoldDB" id="A0A3G9K6V5"/>
<protein>
    <submittedName>
        <fullName evidence="6">Serine protease</fullName>
    </submittedName>
</protein>
<dbReference type="Pfam" id="PF01734">
    <property type="entry name" value="Patatin"/>
    <property type="match status" value="1"/>
</dbReference>
<proteinExistence type="predicted"/>
<evidence type="ECO:0000256" key="4">
    <source>
        <dbReference type="PROSITE-ProRule" id="PRU01161"/>
    </source>
</evidence>
<sequence>MTTRETNISGTALVLEGGGMRAAHTAGIVAALIEHEVWFPYVCGLSAGASNTVNYLARDAERTRMCFVDIAGDKRFGGIGSLVRHDGFFNSQWLYDEAIQDGTLPIDWETFRTNPTRARIQSFERDTGRTVTWTNEDMTSPLTMARLVRASSTMPFVMNPIAVEGQVMLDGGLGTGAGIPLHLAEEDGYERFFFIGTREAGYRKSPMGRGKRGLMRRLCAGQPHVFDALETRVERYNAALDHLDELERGGQALVVRPETMPIHNTETNVGKLRAVFDQGHALAEREMDRWLEWLTD</sequence>
<dbReference type="Pfam" id="PF19890">
    <property type="entry name" value="DUF6363"/>
    <property type="match status" value="1"/>
</dbReference>
<feature type="domain" description="PNPLA" evidence="5">
    <location>
        <begin position="13"/>
        <end position="185"/>
    </location>
</feature>
<dbReference type="RefSeq" id="WP_126423171.1">
    <property type="nucleotide sequence ID" value="NZ_AP019367.1"/>
</dbReference>
<evidence type="ECO:0000256" key="2">
    <source>
        <dbReference type="ARBA" id="ARBA00022963"/>
    </source>
</evidence>